<evidence type="ECO:0000256" key="2">
    <source>
        <dbReference type="SAM" id="MobiDB-lite"/>
    </source>
</evidence>
<organism evidence="3 4">
    <name type="scientific">Cymbomonas tetramitiformis</name>
    <dbReference type="NCBI Taxonomy" id="36881"/>
    <lineage>
        <taxon>Eukaryota</taxon>
        <taxon>Viridiplantae</taxon>
        <taxon>Chlorophyta</taxon>
        <taxon>Pyramimonadophyceae</taxon>
        <taxon>Pyramimonadales</taxon>
        <taxon>Pyramimonadaceae</taxon>
        <taxon>Cymbomonas</taxon>
    </lineage>
</organism>
<dbReference type="SUPFAM" id="SSF90257">
    <property type="entry name" value="Myosin rod fragments"/>
    <property type="match status" value="1"/>
</dbReference>
<reference evidence="3 4" key="1">
    <citation type="journal article" date="2015" name="Genome Biol. Evol.">
        <title>Comparative Genomics of a Bacterivorous Green Alga Reveals Evolutionary Causalities and Consequences of Phago-Mixotrophic Mode of Nutrition.</title>
        <authorList>
            <person name="Burns J.A."/>
            <person name="Paasch A."/>
            <person name="Narechania A."/>
            <person name="Kim E."/>
        </authorList>
    </citation>
    <scope>NUCLEOTIDE SEQUENCE [LARGE SCALE GENOMIC DNA]</scope>
    <source>
        <strain evidence="3 4">PLY_AMNH</strain>
    </source>
</reference>
<feature type="coiled-coil region" evidence="1">
    <location>
        <begin position="12"/>
        <end position="102"/>
    </location>
</feature>
<keyword evidence="1" id="KW-0175">Coiled coil</keyword>
<dbReference type="EMBL" id="LGRX02030095">
    <property type="protein sequence ID" value="KAK3246139.1"/>
    <property type="molecule type" value="Genomic_DNA"/>
</dbReference>
<evidence type="ECO:0000256" key="1">
    <source>
        <dbReference type="SAM" id="Coils"/>
    </source>
</evidence>
<proteinExistence type="predicted"/>
<feature type="compositionally biased region" description="Acidic residues" evidence="2">
    <location>
        <begin position="193"/>
        <end position="204"/>
    </location>
</feature>
<accession>A0AAE0C1Q3</accession>
<name>A0AAE0C1Q3_9CHLO</name>
<gene>
    <name evidence="3" type="ORF">CYMTET_44360</name>
</gene>
<feature type="compositionally biased region" description="Polar residues" evidence="2">
    <location>
        <begin position="181"/>
        <end position="192"/>
    </location>
</feature>
<protein>
    <submittedName>
        <fullName evidence="3">Uncharacterized protein</fullName>
    </submittedName>
</protein>
<dbReference type="Proteomes" id="UP001190700">
    <property type="component" value="Unassembled WGS sequence"/>
</dbReference>
<sequence>MESAHEKLKVFYDSVGREFAEYRKECEELLEAAAMLESESDRVERHYGALELTNNLIREEQAETKDELARAESQNRRLEFLNNELVKELAECKNELAKATGAHRNDVDMDDSVCNDEGTDYTGSTIPVSEYERFRKGKMAYSLGGDLAYPHNSSTGGQVDAASMSHGTGDTEHGKKLGTGDNLSDAININSDSDTENDETQGAI</sequence>
<dbReference type="AlphaFoldDB" id="A0AAE0C1Q3"/>
<comment type="caution">
    <text evidence="3">The sequence shown here is derived from an EMBL/GenBank/DDBJ whole genome shotgun (WGS) entry which is preliminary data.</text>
</comment>
<keyword evidence="4" id="KW-1185">Reference proteome</keyword>
<feature type="region of interest" description="Disordered" evidence="2">
    <location>
        <begin position="152"/>
        <end position="204"/>
    </location>
</feature>
<evidence type="ECO:0000313" key="3">
    <source>
        <dbReference type="EMBL" id="KAK3246139.1"/>
    </source>
</evidence>
<evidence type="ECO:0000313" key="4">
    <source>
        <dbReference type="Proteomes" id="UP001190700"/>
    </source>
</evidence>